<dbReference type="EMBL" id="RDQH01000336">
    <property type="protein sequence ID" value="RXH87055.1"/>
    <property type="molecule type" value="Genomic_DNA"/>
</dbReference>
<gene>
    <name evidence="1" type="ORF">DVH24_028555</name>
</gene>
<keyword evidence="2" id="KW-1185">Reference proteome</keyword>
<reference evidence="1 2" key="1">
    <citation type="submission" date="2018-10" db="EMBL/GenBank/DDBJ databases">
        <title>A high-quality apple genome assembly.</title>
        <authorList>
            <person name="Hu J."/>
        </authorList>
    </citation>
    <scope>NUCLEOTIDE SEQUENCE [LARGE SCALE GENOMIC DNA]</scope>
    <source>
        <strain evidence="2">cv. HFTH1</strain>
        <tissue evidence="1">Young leaf</tissue>
    </source>
</reference>
<sequence length="94" mass="10520">MLTVVNHQCCLQLGVNANPAPIFYEYCYGDKGMSSSVRVSWKLKLGCVSESMISDVSELRCPWLSDSQVIYPCLPKNPWLVLHQVASKQVIRCG</sequence>
<protein>
    <submittedName>
        <fullName evidence="1">Uncharacterized protein</fullName>
    </submittedName>
</protein>
<evidence type="ECO:0000313" key="2">
    <source>
        <dbReference type="Proteomes" id="UP000290289"/>
    </source>
</evidence>
<comment type="caution">
    <text evidence="1">The sequence shown here is derived from an EMBL/GenBank/DDBJ whole genome shotgun (WGS) entry which is preliminary data.</text>
</comment>
<organism evidence="1 2">
    <name type="scientific">Malus domestica</name>
    <name type="common">Apple</name>
    <name type="synonym">Pyrus malus</name>
    <dbReference type="NCBI Taxonomy" id="3750"/>
    <lineage>
        <taxon>Eukaryota</taxon>
        <taxon>Viridiplantae</taxon>
        <taxon>Streptophyta</taxon>
        <taxon>Embryophyta</taxon>
        <taxon>Tracheophyta</taxon>
        <taxon>Spermatophyta</taxon>
        <taxon>Magnoliopsida</taxon>
        <taxon>eudicotyledons</taxon>
        <taxon>Gunneridae</taxon>
        <taxon>Pentapetalae</taxon>
        <taxon>rosids</taxon>
        <taxon>fabids</taxon>
        <taxon>Rosales</taxon>
        <taxon>Rosaceae</taxon>
        <taxon>Amygdaloideae</taxon>
        <taxon>Maleae</taxon>
        <taxon>Malus</taxon>
    </lineage>
</organism>
<evidence type="ECO:0000313" key="1">
    <source>
        <dbReference type="EMBL" id="RXH87055.1"/>
    </source>
</evidence>
<accession>A0A498IXI3</accession>
<dbReference type="Proteomes" id="UP000290289">
    <property type="component" value="Chromosome 10"/>
</dbReference>
<proteinExistence type="predicted"/>
<name>A0A498IXI3_MALDO</name>
<dbReference type="AlphaFoldDB" id="A0A498IXI3"/>